<sequence length="234" mass="23717">MDKPVLLLSVILIAATLSACGGGGGGSDRPDKDTSSPGGTSPPSSSNSAPVAKDDSFQVTKDGGDHVMDVLSNDSDPDGDELSISDVSASKGSAKINADNTVSYIPPKGFTGQDSGSYTVSDGKLTDTGEITISVVDEGAQNPESPLSISIQWTIPTKRENGTTLDATEIKGYQVSVKAVPSGEQVTELFVEGGNSRNASVGLDTAGTYEVSISTVDTSDIPSGGSAPVTVTIE</sequence>
<dbReference type="InterPro" id="IPR036116">
    <property type="entry name" value="FN3_sf"/>
</dbReference>
<feature type="compositionally biased region" description="Low complexity" evidence="1">
    <location>
        <begin position="35"/>
        <end position="46"/>
    </location>
</feature>
<proteinExistence type="predicted"/>
<organism evidence="4 5">
    <name type="scientific">Biformimicrobium ophioploci</name>
    <dbReference type="NCBI Taxonomy" id="3036711"/>
    <lineage>
        <taxon>Bacteria</taxon>
        <taxon>Pseudomonadati</taxon>
        <taxon>Pseudomonadota</taxon>
        <taxon>Gammaproteobacteria</taxon>
        <taxon>Cellvibrionales</taxon>
        <taxon>Microbulbiferaceae</taxon>
        <taxon>Biformimicrobium</taxon>
    </lineage>
</organism>
<dbReference type="Gene3D" id="2.60.40.10">
    <property type="entry name" value="Immunoglobulins"/>
    <property type="match status" value="1"/>
</dbReference>
<dbReference type="Proteomes" id="UP001224392">
    <property type="component" value="Unassembled WGS sequence"/>
</dbReference>
<evidence type="ECO:0000259" key="3">
    <source>
        <dbReference type="PROSITE" id="PS50853"/>
    </source>
</evidence>
<dbReference type="PROSITE" id="PS50853">
    <property type="entry name" value="FN3"/>
    <property type="match status" value="1"/>
</dbReference>
<feature type="domain" description="Fibronectin type-III" evidence="3">
    <location>
        <begin position="134"/>
        <end position="234"/>
    </location>
</feature>
<dbReference type="InterPro" id="IPR003961">
    <property type="entry name" value="FN3_dom"/>
</dbReference>
<evidence type="ECO:0000313" key="4">
    <source>
        <dbReference type="EMBL" id="GMG87736.1"/>
    </source>
</evidence>
<protein>
    <recommendedName>
        <fullName evidence="3">Fibronectin type-III domain-containing protein</fullName>
    </recommendedName>
</protein>
<evidence type="ECO:0000256" key="2">
    <source>
        <dbReference type="SAM" id="SignalP"/>
    </source>
</evidence>
<evidence type="ECO:0000256" key="1">
    <source>
        <dbReference type="SAM" id="MobiDB-lite"/>
    </source>
</evidence>
<feature type="signal peptide" evidence="2">
    <location>
        <begin position="1"/>
        <end position="19"/>
    </location>
</feature>
<evidence type="ECO:0000313" key="5">
    <source>
        <dbReference type="Proteomes" id="UP001224392"/>
    </source>
</evidence>
<keyword evidence="2" id="KW-0732">Signal</keyword>
<accession>A0ABQ6M0A1</accession>
<dbReference type="InterPro" id="IPR013783">
    <property type="entry name" value="Ig-like_fold"/>
</dbReference>
<dbReference type="PROSITE" id="PS51257">
    <property type="entry name" value="PROKAR_LIPOPROTEIN"/>
    <property type="match status" value="1"/>
</dbReference>
<keyword evidence="5" id="KW-1185">Reference proteome</keyword>
<feature type="chain" id="PRO_5047441244" description="Fibronectin type-III domain-containing protein" evidence="2">
    <location>
        <begin position="20"/>
        <end position="234"/>
    </location>
</feature>
<dbReference type="Pfam" id="PF17963">
    <property type="entry name" value="Big_9"/>
    <property type="match status" value="1"/>
</dbReference>
<gene>
    <name evidence="4" type="ORF">MNKW57_20570</name>
</gene>
<name>A0ABQ6M0A1_9GAMM</name>
<dbReference type="EMBL" id="BSYJ01000004">
    <property type="protein sequence ID" value="GMG87736.1"/>
    <property type="molecule type" value="Genomic_DNA"/>
</dbReference>
<reference evidence="4 5" key="1">
    <citation type="submission" date="2023-04" db="EMBL/GenBank/DDBJ databases">
        <title>Marinobulbifer ophiurae gen. nov., sp. Nov., isolate from tissue of brittle star Ophioplocus japonicus.</title>
        <authorList>
            <person name="Kawano K."/>
            <person name="Sawayama S."/>
            <person name="Nakagawa S."/>
        </authorList>
    </citation>
    <scope>NUCLEOTIDE SEQUENCE [LARGE SCALE GENOMIC DNA]</scope>
    <source>
        <strain evidence="4 5">NKW57</strain>
    </source>
</reference>
<dbReference type="Gene3D" id="2.60.40.2810">
    <property type="match status" value="1"/>
</dbReference>
<feature type="region of interest" description="Disordered" evidence="1">
    <location>
        <begin position="19"/>
        <end position="85"/>
    </location>
</feature>
<feature type="compositionally biased region" description="Basic and acidic residues" evidence="1">
    <location>
        <begin position="52"/>
        <end position="68"/>
    </location>
</feature>
<comment type="caution">
    <text evidence="4">The sequence shown here is derived from an EMBL/GenBank/DDBJ whole genome shotgun (WGS) entry which is preliminary data.</text>
</comment>
<dbReference type="SUPFAM" id="SSF49265">
    <property type="entry name" value="Fibronectin type III"/>
    <property type="match status" value="1"/>
</dbReference>